<evidence type="ECO:0000313" key="3">
    <source>
        <dbReference type="Proteomes" id="UP000010847"/>
    </source>
</evidence>
<keyword evidence="1" id="KW-0812">Transmembrane</keyword>
<keyword evidence="1" id="KW-0472">Membrane</keyword>
<dbReference type="HOGENOM" id="CLU_1737572_0_0_9"/>
<feature type="transmembrane region" description="Helical" evidence="1">
    <location>
        <begin position="80"/>
        <end position="109"/>
    </location>
</feature>
<reference evidence="2 3" key="1">
    <citation type="submission" date="2013-12" db="EMBL/GenBank/DDBJ databases">
        <authorList>
            <consortium name="DOE Joint Genome Institute"/>
            <person name="Smidt H."/>
            <person name="Huntemann M."/>
            <person name="Han J."/>
            <person name="Chen A."/>
            <person name="Kyrpides N."/>
            <person name="Mavromatis K."/>
            <person name="Markowitz V."/>
            <person name="Palaniappan K."/>
            <person name="Ivanova N."/>
            <person name="Schaumberg A."/>
            <person name="Pati A."/>
            <person name="Liolios K."/>
            <person name="Nordberg H.P."/>
            <person name="Cantor M.N."/>
            <person name="Hua S.X."/>
            <person name="Woyke T."/>
        </authorList>
    </citation>
    <scope>NUCLEOTIDE SEQUENCE [LARGE SCALE GENOMIC DNA]</scope>
    <source>
        <strain evidence="3">DSM 15288</strain>
    </source>
</reference>
<dbReference type="STRING" id="871968.DESME_10820"/>
<dbReference type="EMBL" id="CP007032">
    <property type="protein sequence ID" value="AHF07468.1"/>
    <property type="molecule type" value="Genomic_DNA"/>
</dbReference>
<dbReference type="OrthoDB" id="1797654at2"/>
<proteinExistence type="predicted"/>
<gene>
    <name evidence="2" type="ORF">DESME_10820</name>
</gene>
<evidence type="ECO:0000313" key="2">
    <source>
        <dbReference type="EMBL" id="AHF07468.1"/>
    </source>
</evidence>
<keyword evidence="1" id="KW-1133">Transmembrane helix</keyword>
<dbReference type="AlphaFoldDB" id="W0ED57"/>
<dbReference type="RefSeq" id="WP_006715991.1">
    <property type="nucleotide sequence ID" value="NZ_CP007032.1"/>
</dbReference>
<evidence type="ECO:0000256" key="1">
    <source>
        <dbReference type="SAM" id="Phobius"/>
    </source>
</evidence>
<sequence>MTFWQLVALEGLLLLAAGMTIIAGIRGIIGASLILTSLIGLFKQEEFWLWELSLLAGVSGAVILLLFFSRKAGKSELITGLAGGMVSLVVFGAFLTPFIALMLWAMVMGTGLVPHLRRKQVFWGIAPVLWRTFLGLTWIVLGNILI</sequence>
<dbReference type="eggNOG" id="ENOG5033JPY">
    <property type="taxonomic scope" value="Bacteria"/>
</dbReference>
<feature type="transmembrane region" description="Helical" evidence="1">
    <location>
        <begin position="47"/>
        <end position="68"/>
    </location>
</feature>
<feature type="transmembrane region" description="Helical" evidence="1">
    <location>
        <begin position="121"/>
        <end position="145"/>
    </location>
</feature>
<keyword evidence="3" id="KW-1185">Reference proteome</keyword>
<name>W0ED57_9FIRM</name>
<accession>W0ED57</accession>
<dbReference type="KEGG" id="dmt:DESME_10820"/>
<feature type="transmembrane region" description="Helical" evidence="1">
    <location>
        <begin position="12"/>
        <end position="35"/>
    </location>
</feature>
<organism evidence="2 3">
    <name type="scientific">Desulfitobacterium metallireducens DSM 15288</name>
    <dbReference type="NCBI Taxonomy" id="871968"/>
    <lineage>
        <taxon>Bacteria</taxon>
        <taxon>Bacillati</taxon>
        <taxon>Bacillota</taxon>
        <taxon>Clostridia</taxon>
        <taxon>Eubacteriales</taxon>
        <taxon>Desulfitobacteriaceae</taxon>
        <taxon>Desulfitobacterium</taxon>
    </lineage>
</organism>
<protein>
    <submittedName>
        <fullName evidence="2">Membrane protein</fullName>
    </submittedName>
</protein>
<dbReference type="Proteomes" id="UP000010847">
    <property type="component" value="Chromosome"/>
</dbReference>